<organism evidence="1 2">
    <name type="scientific">Thauera sedimentorum</name>
    <dbReference type="NCBI Taxonomy" id="2767595"/>
    <lineage>
        <taxon>Bacteria</taxon>
        <taxon>Pseudomonadati</taxon>
        <taxon>Pseudomonadota</taxon>
        <taxon>Betaproteobacteria</taxon>
        <taxon>Rhodocyclales</taxon>
        <taxon>Zoogloeaceae</taxon>
        <taxon>Thauera</taxon>
    </lineage>
</organism>
<name>A0ABR9BFX2_9RHOO</name>
<reference evidence="2" key="1">
    <citation type="submission" date="2023-07" db="EMBL/GenBank/DDBJ databases">
        <title>Thauera sp. CAU 1555 isolated from sand of Yaerae Beach.</title>
        <authorList>
            <person name="Kim W."/>
        </authorList>
    </citation>
    <scope>NUCLEOTIDE SEQUENCE [LARGE SCALE GENOMIC DNA]</scope>
    <source>
        <strain evidence="2">CAU 1555</strain>
    </source>
</reference>
<evidence type="ECO:0000313" key="1">
    <source>
        <dbReference type="EMBL" id="MBD8504365.1"/>
    </source>
</evidence>
<keyword evidence="2" id="KW-1185">Reference proteome</keyword>
<evidence type="ECO:0000313" key="2">
    <source>
        <dbReference type="Proteomes" id="UP000603602"/>
    </source>
</evidence>
<sequence>MIHTYPEAELPIPPSLAPNGERSWHWVELGLIVPHFLVKVELLSPEGWISRHILTTEFQFVLDNLNEEHARVTTVYLLSGFEADGAQHPACHEISQVWATDDDNDALIDLVFVLRTGVVMASLPWFRLAYVDSSTMRLIADLSKNAGPHVQ</sequence>
<protein>
    <submittedName>
        <fullName evidence="1">Uncharacterized protein</fullName>
    </submittedName>
</protein>
<comment type="caution">
    <text evidence="1">The sequence shown here is derived from an EMBL/GenBank/DDBJ whole genome shotgun (WGS) entry which is preliminary data.</text>
</comment>
<dbReference type="RefSeq" id="WP_187719109.1">
    <property type="nucleotide sequence ID" value="NZ_JACTAH010000002.1"/>
</dbReference>
<proteinExistence type="predicted"/>
<accession>A0ABR9BFX2</accession>
<gene>
    <name evidence="1" type="ORF">IFO67_15860</name>
</gene>
<dbReference type="EMBL" id="JACYTO010000002">
    <property type="protein sequence ID" value="MBD8504365.1"/>
    <property type="molecule type" value="Genomic_DNA"/>
</dbReference>
<dbReference type="Proteomes" id="UP000603602">
    <property type="component" value="Unassembled WGS sequence"/>
</dbReference>